<proteinExistence type="predicted"/>
<comment type="caution">
    <text evidence="1">The sequence shown here is derived from an EMBL/GenBank/DDBJ whole genome shotgun (WGS) entry which is preliminary data.</text>
</comment>
<dbReference type="AlphaFoldDB" id="A0A3S3B6F6"/>
<dbReference type="Proteomes" id="UP000283479">
    <property type="component" value="Unassembled WGS sequence"/>
</dbReference>
<sequence length="86" mass="9872">MEEPAYWGEDDRASYIEDQIIAAHEQLDDAAADIEHASRIERSWHKLATARVNATIAQVEEIRRQTASILEQTEVIERATREQKPV</sequence>
<reference evidence="1 2" key="1">
    <citation type="submission" date="2018-11" db="EMBL/GenBank/DDBJ databases">
        <title>Rhodococcus spongicola sp. nov. and Rhodococcus xishaensis sp. nov. from marine sponges.</title>
        <authorList>
            <person name="Li L."/>
            <person name="Lin H.W."/>
        </authorList>
    </citation>
    <scope>NUCLEOTIDE SEQUENCE [LARGE SCALE GENOMIC DNA]</scope>
    <source>
        <strain evidence="1 2">LHW51113</strain>
    </source>
</reference>
<evidence type="ECO:0000313" key="1">
    <source>
        <dbReference type="EMBL" id="RVW04250.1"/>
    </source>
</evidence>
<dbReference type="EMBL" id="RKLO01000002">
    <property type="protein sequence ID" value="RVW04250.1"/>
    <property type="molecule type" value="Genomic_DNA"/>
</dbReference>
<keyword evidence="2" id="KW-1185">Reference proteome</keyword>
<evidence type="ECO:0000313" key="2">
    <source>
        <dbReference type="Proteomes" id="UP000283479"/>
    </source>
</evidence>
<name>A0A3S3B6F6_9NOCA</name>
<protein>
    <submittedName>
        <fullName evidence="1">Uncharacterized protein</fullName>
    </submittedName>
</protein>
<gene>
    <name evidence="1" type="ORF">EGT50_07280</name>
</gene>
<organism evidence="1 2">
    <name type="scientific">Rhodococcus xishaensis</name>
    <dbReference type="NCBI Taxonomy" id="2487364"/>
    <lineage>
        <taxon>Bacteria</taxon>
        <taxon>Bacillati</taxon>
        <taxon>Actinomycetota</taxon>
        <taxon>Actinomycetes</taxon>
        <taxon>Mycobacteriales</taxon>
        <taxon>Nocardiaceae</taxon>
        <taxon>Rhodococcus</taxon>
    </lineage>
</organism>
<accession>A0A3S3B6F6</accession>